<dbReference type="RefSeq" id="WP_084841507.1">
    <property type="nucleotide sequence ID" value="NZ_JBHSYH010000036.1"/>
</dbReference>
<gene>
    <name evidence="3" type="ORF">IIF7_09778</name>
</gene>
<evidence type="ECO:0000313" key="3">
    <source>
        <dbReference type="EMBL" id="ORL45491.1"/>
    </source>
</evidence>
<evidence type="ECO:0000256" key="1">
    <source>
        <dbReference type="SAM" id="MobiDB-lite"/>
    </source>
</evidence>
<feature type="compositionally biased region" description="Acidic residues" evidence="1">
    <location>
        <begin position="69"/>
        <end position="86"/>
    </location>
</feature>
<evidence type="ECO:0000313" key="4">
    <source>
        <dbReference type="Proteomes" id="UP000192746"/>
    </source>
</evidence>
<feature type="region of interest" description="Disordered" evidence="1">
    <location>
        <begin position="58"/>
        <end position="91"/>
    </location>
</feature>
<proteinExistence type="predicted"/>
<keyword evidence="4" id="KW-1185">Reference proteome</keyword>
<dbReference type="Proteomes" id="UP000192746">
    <property type="component" value="Unassembled WGS sequence"/>
</dbReference>
<evidence type="ECO:0008006" key="5">
    <source>
        <dbReference type="Google" id="ProtNLM"/>
    </source>
</evidence>
<organism evidence="3 4">
    <name type="scientific">Zunongwangia atlantica 22II14-10F7</name>
    <dbReference type="NCBI Taxonomy" id="1185767"/>
    <lineage>
        <taxon>Bacteria</taxon>
        <taxon>Pseudomonadati</taxon>
        <taxon>Bacteroidota</taxon>
        <taxon>Flavobacteriia</taxon>
        <taxon>Flavobacteriales</taxon>
        <taxon>Flavobacteriaceae</taxon>
        <taxon>Zunongwangia</taxon>
    </lineage>
</organism>
<dbReference type="OrthoDB" id="1440926at2"/>
<evidence type="ECO:0000256" key="2">
    <source>
        <dbReference type="SAM" id="SignalP"/>
    </source>
</evidence>
<feature type="compositionally biased region" description="Basic and acidic residues" evidence="1">
    <location>
        <begin position="58"/>
        <end position="68"/>
    </location>
</feature>
<dbReference type="EMBL" id="ARYN01000008">
    <property type="protein sequence ID" value="ORL45491.1"/>
    <property type="molecule type" value="Genomic_DNA"/>
</dbReference>
<reference evidence="3 4" key="1">
    <citation type="submission" date="2013-04" db="EMBL/GenBank/DDBJ databases">
        <title>Zunongwangia sp. 22II14-10F7 Genome Sequencing.</title>
        <authorList>
            <person name="Lai Q."/>
            <person name="Shao Z."/>
        </authorList>
    </citation>
    <scope>NUCLEOTIDE SEQUENCE [LARGE SCALE GENOMIC DNA]</scope>
    <source>
        <strain evidence="3 4">22II14-10F7</strain>
    </source>
</reference>
<comment type="caution">
    <text evidence="3">The sequence shown here is derived from an EMBL/GenBank/DDBJ whole genome shotgun (WGS) entry which is preliminary data.</text>
</comment>
<feature type="signal peptide" evidence="2">
    <location>
        <begin position="1"/>
        <end position="20"/>
    </location>
</feature>
<dbReference type="STRING" id="1185767.IIF7_09778"/>
<keyword evidence="2" id="KW-0732">Signal</keyword>
<feature type="chain" id="PRO_5012937426" description="Secreted protein" evidence="2">
    <location>
        <begin position="21"/>
        <end position="142"/>
    </location>
</feature>
<accession>A0A1Y1T383</accession>
<name>A0A1Y1T383_9FLAO</name>
<protein>
    <recommendedName>
        <fullName evidence="5">Secreted protein</fullName>
    </recommendedName>
</protein>
<dbReference type="AlphaFoldDB" id="A0A1Y1T383"/>
<sequence>MFKYISFFLLLLNGIGDLHASNLQENDDFIIDEICFQDQLDLGFDYFDDSDALIHERSRSNPDTKFSETEEVEIEEAQNDSDSDDDASNKYLDGSDYVTSLFYTVLSAYHDYNRSDNKPYFSKQNHITSYPSICVRYCVFRI</sequence>